<dbReference type="Gene3D" id="3.40.50.720">
    <property type="entry name" value="NAD(P)-binding Rossmann-like Domain"/>
    <property type="match status" value="1"/>
</dbReference>
<evidence type="ECO:0000313" key="6">
    <source>
        <dbReference type="EMBL" id="RZC43338.1"/>
    </source>
</evidence>
<comment type="subcellular location">
    <subcellularLocation>
        <location evidence="1">Cytoplasm</location>
    </subcellularLocation>
</comment>
<name>A0A482WF51_ASBVE</name>
<feature type="compositionally biased region" description="Basic and acidic residues" evidence="5">
    <location>
        <begin position="22"/>
        <end position="33"/>
    </location>
</feature>
<dbReference type="InterPro" id="IPR028039">
    <property type="entry name" value="CCDC32"/>
</dbReference>
<accession>A0A482WF51</accession>
<dbReference type="GO" id="GO:0004757">
    <property type="term" value="F:sepiapterin reductase (NADP+) activity"/>
    <property type="evidence" value="ECO:0007669"/>
    <property type="project" value="TreeGrafter"/>
</dbReference>
<evidence type="ECO:0000256" key="5">
    <source>
        <dbReference type="SAM" id="MobiDB-lite"/>
    </source>
</evidence>
<dbReference type="InterPro" id="IPR036291">
    <property type="entry name" value="NAD(P)-bd_dom_sf"/>
</dbReference>
<dbReference type="OrthoDB" id="153074at2759"/>
<dbReference type="GO" id="GO:0005737">
    <property type="term" value="C:cytoplasm"/>
    <property type="evidence" value="ECO:0007669"/>
    <property type="project" value="UniProtKB-SubCell"/>
</dbReference>
<feature type="region of interest" description="Disordered" evidence="5">
    <location>
        <begin position="1"/>
        <end position="33"/>
    </location>
</feature>
<sequence length="387" mass="43420">MTMMDPWGVSHIEQETDNTVDAEEKRPSGLKFEDNFTPTVRDTLPDSEQYLAILEKKLRDIKNDPNVLRQLTEKKEACMQNLLNSEFQFEEADGLDSPLGQSQLLRTILPQKQALIKGEIVGLIDYDHLDSSESEKESDQSTEGIGRAIALEISRNLNQNSIIILLARSESGLEQTKNLIQEVDKSLTVITHDVDLARADRKTYEKIFDEVTTSVDTSGIEFGIIFHNAGSIGDVKQTLDLSDVRLWRDYFDLNLFSVAALNAVFLQKLRPIAPQLVVVNITSLCGRTPFKNLAMYGSGKAARELFFKVLAVEEPNIIVFNYSPGPVDTDMFNNIIENAQSAEVQDSFKKVKETSILTTEQTVGKLIAILEKGDFKSGDTVDYYDRI</sequence>
<comment type="caution">
    <text evidence="6">The sequence shown here is derived from an EMBL/GenBank/DDBJ whole genome shotgun (WGS) entry which is preliminary data.</text>
</comment>
<dbReference type="PANTHER" id="PTHR44085:SF2">
    <property type="entry name" value="SEPIAPTERIN REDUCTASE"/>
    <property type="match status" value="1"/>
</dbReference>
<dbReference type="Pfam" id="PF14989">
    <property type="entry name" value="CCDC32"/>
    <property type="match status" value="1"/>
</dbReference>
<keyword evidence="3" id="KW-0521">NADP</keyword>
<dbReference type="Proteomes" id="UP000292052">
    <property type="component" value="Unassembled WGS sequence"/>
</dbReference>
<dbReference type="EMBL" id="QDEB01000015">
    <property type="protein sequence ID" value="RZC43338.1"/>
    <property type="molecule type" value="Genomic_DNA"/>
</dbReference>
<protein>
    <submittedName>
        <fullName evidence="6">Sepiapterin reductase</fullName>
    </submittedName>
</protein>
<evidence type="ECO:0000256" key="4">
    <source>
        <dbReference type="ARBA" id="ARBA00023002"/>
    </source>
</evidence>
<evidence type="ECO:0000256" key="1">
    <source>
        <dbReference type="ARBA" id="ARBA00004496"/>
    </source>
</evidence>
<dbReference type="AlphaFoldDB" id="A0A482WF51"/>
<dbReference type="InterPro" id="IPR051721">
    <property type="entry name" value="Biopterin_syn/organic_redct"/>
</dbReference>
<keyword evidence="2" id="KW-0963">Cytoplasm</keyword>
<gene>
    <name evidence="6" type="ORF">BDFB_005846</name>
</gene>
<evidence type="ECO:0000313" key="7">
    <source>
        <dbReference type="Proteomes" id="UP000292052"/>
    </source>
</evidence>
<reference evidence="6 7" key="1">
    <citation type="submission" date="2017-03" db="EMBL/GenBank/DDBJ databases">
        <title>Genome of the blue death feigning beetle - Asbolus verrucosus.</title>
        <authorList>
            <person name="Rider S.D."/>
        </authorList>
    </citation>
    <scope>NUCLEOTIDE SEQUENCE [LARGE SCALE GENOMIC DNA]</scope>
    <source>
        <strain evidence="6">Butters</strain>
        <tissue evidence="6">Head and leg muscle</tissue>
    </source>
</reference>
<dbReference type="Pfam" id="PF00106">
    <property type="entry name" value="adh_short"/>
    <property type="match status" value="1"/>
</dbReference>
<dbReference type="InterPro" id="IPR002347">
    <property type="entry name" value="SDR_fam"/>
</dbReference>
<dbReference type="GO" id="GO:0006729">
    <property type="term" value="P:tetrahydrobiopterin biosynthetic process"/>
    <property type="evidence" value="ECO:0007669"/>
    <property type="project" value="TreeGrafter"/>
</dbReference>
<dbReference type="SUPFAM" id="SSF51735">
    <property type="entry name" value="NAD(P)-binding Rossmann-fold domains"/>
    <property type="match status" value="1"/>
</dbReference>
<keyword evidence="7" id="KW-1185">Reference proteome</keyword>
<proteinExistence type="predicted"/>
<dbReference type="PANTHER" id="PTHR44085">
    <property type="entry name" value="SEPIAPTERIN REDUCTASE"/>
    <property type="match status" value="1"/>
</dbReference>
<evidence type="ECO:0000256" key="3">
    <source>
        <dbReference type="ARBA" id="ARBA00022857"/>
    </source>
</evidence>
<keyword evidence="4" id="KW-0560">Oxidoreductase</keyword>
<organism evidence="6 7">
    <name type="scientific">Asbolus verrucosus</name>
    <name type="common">Desert ironclad beetle</name>
    <dbReference type="NCBI Taxonomy" id="1661398"/>
    <lineage>
        <taxon>Eukaryota</taxon>
        <taxon>Metazoa</taxon>
        <taxon>Ecdysozoa</taxon>
        <taxon>Arthropoda</taxon>
        <taxon>Hexapoda</taxon>
        <taxon>Insecta</taxon>
        <taxon>Pterygota</taxon>
        <taxon>Neoptera</taxon>
        <taxon>Endopterygota</taxon>
        <taxon>Coleoptera</taxon>
        <taxon>Polyphaga</taxon>
        <taxon>Cucujiformia</taxon>
        <taxon>Tenebrionidae</taxon>
        <taxon>Pimeliinae</taxon>
        <taxon>Asbolus</taxon>
    </lineage>
</organism>
<dbReference type="STRING" id="1661398.A0A482WF51"/>
<evidence type="ECO:0000256" key="2">
    <source>
        <dbReference type="ARBA" id="ARBA00022490"/>
    </source>
</evidence>